<evidence type="ECO:0000256" key="5">
    <source>
        <dbReference type="ARBA" id="ARBA00023002"/>
    </source>
</evidence>
<gene>
    <name evidence="6" type="ORF">X907_1254</name>
</gene>
<dbReference type="EMBL" id="CP018911">
    <property type="protein sequence ID" value="AZU03789.1"/>
    <property type="molecule type" value="Genomic_DNA"/>
</dbReference>
<sequence>MDVIDALKRRISTRAFLDTPVSETEIRELLDAARWSASGGNLQPWQVYVVAGEARQRVIDAVQKKLSTDPFTNEAAFPVYPESLWEPYRSRRFQVGEDMYELLGIPREDKGARLAHLMANYEFFGAPVGVFFSIDERMNPNQWAHLGMFMMSFCLAAEAKGLATCMQEAWTVHAGTVANALGVEKPQIVYCGLALGHADKDAKVNQLRTRRAEVDEFASFEGF</sequence>
<dbReference type="Proteomes" id="UP000286954">
    <property type="component" value="Chromosome"/>
</dbReference>
<reference evidence="6 7" key="1">
    <citation type="submission" date="2016-12" db="EMBL/GenBank/DDBJ databases">
        <title>The genome of dimorphic prosthecate Glycocaulis alkaliphilus 6b-8t, isolated from crude oil dictates its adaptability in petroleum environments.</title>
        <authorList>
            <person name="Wu X.-L."/>
            <person name="Geng S."/>
        </authorList>
    </citation>
    <scope>NUCLEOTIDE SEQUENCE [LARGE SCALE GENOMIC DNA]</scope>
    <source>
        <strain evidence="6 7">6B-8</strain>
    </source>
</reference>
<evidence type="ECO:0000256" key="3">
    <source>
        <dbReference type="ARBA" id="ARBA00022630"/>
    </source>
</evidence>
<dbReference type="GO" id="GO:0016491">
    <property type="term" value="F:oxidoreductase activity"/>
    <property type="evidence" value="ECO:0007669"/>
    <property type="project" value="UniProtKB-KW"/>
</dbReference>
<dbReference type="CDD" id="cd02136">
    <property type="entry name" value="PnbA_NfnB-like"/>
    <property type="match status" value="1"/>
</dbReference>
<keyword evidence="5" id="KW-0560">Oxidoreductase</keyword>
<evidence type="ECO:0000313" key="7">
    <source>
        <dbReference type="Proteomes" id="UP000286954"/>
    </source>
</evidence>
<keyword evidence="4" id="KW-0288">FMN</keyword>
<name>A0A3T0E8Y7_9PROT</name>
<protein>
    <submittedName>
        <fullName evidence="6">Nitroreductase</fullName>
    </submittedName>
</protein>
<dbReference type="RefSeq" id="WP_127566276.1">
    <property type="nucleotide sequence ID" value="NZ_BMFB01000005.1"/>
</dbReference>
<dbReference type="KEGG" id="gak:X907_1254"/>
<dbReference type="PANTHER" id="PTHR43673">
    <property type="entry name" value="NAD(P)H NITROREDUCTASE YDGI-RELATED"/>
    <property type="match status" value="1"/>
</dbReference>
<evidence type="ECO:0000256" key="2">
    <source>
        <dbReference type="ARBA" id="ARBA00007118"/>
    </source>
</evidence>
<dbReference type="Gene3D" id="3.40.109.10">
    <property type="entry name" value="NADH Oxidase"/>
    <property type="match status" value="1"/>
</dbReference>
<proteinExistence type="inferred from homology"/>
<dbReference type="InterPro" id="IPR029479">
    <property type="entry name" value="Nitroreductase"/>
</dbReference>
<accession>A0A3T0E8Y7</accession>
<evidence type="ECO:0000256" key="4">
    <source>
        <dbReference type="ARBA" id="ARBA00022643"/>
    </source>
</evidence>
<dbReference type="InterPro" id="IPR000415">
    <property type="entry name" value="Nitroreductase-like"/>
</dbReference>
<organism evidence="6 7">
    <name type="scientific">Glycocaulis alkaliphilus</name>
    <dbReference type="NCBI Taxonomy" id="1434191"/>
    <lineage>
        <taxon>Bacteria</taxon>
        <taxon>Pseudomonadati</taxon>
        <taxon>Pseudomonadota</taxon>
        <taxon>Alphaproteobacteria</taxon>
        <taxon>Maricaulales</taxon>
        <taxon>Maricaulaceae</taxon>
        <taxon>Glycocaulis</taxon>
    </lineage>
</organism>
<dbReference type="AlphaFoldDB" id="A0A3T0E8Y7"/>
<keyword evidence="3" id="KW-0285">Flavoprotein</keyword>
<dbReference type="SUPFAM" id="SSF55469">
    <property type="entry name" value="FMN-dependent nitroreductase-like"/>
    <property type="match status" value="1"/>
</dbReference>
<comment type="cofactor">
    <cofactor evidence="1">
        <name>FMN</name>
        <dbReference type="ChEBI" id="CHEBI:58210"/>
    </cofactor>
</comment>
<dbReference type="OrthoDB" id="9802510at2"/>
<comment type="similarity">
    <text evidence="2">Belongs to the nitroreductase family.</text>
</comment>
<dbReference type="PANTHER" id="PTHR43673:SF2">
    <property type="entry name" value="NITROREDUCTASE"/>
    <property type="match status" value="1"/>
</dbReference>
<evidence type="ECO:0000313" key="6">
    <source>
        <dbReference type="EMBL" id="AZU03789.1"/>
    </source>
</evidence>
<dbReference type="Pfam" id="PF00881">
    <property type="entry name" value="Nitroreductase"/>
    <property type="match status" value="1"/>
</dbReference>
<keyword evidence="7" id="KW-1185">Reference proteome</keyword>
<evidence type="ECO:0000256" key="1">
    <source>
        <dbReference type="ARBA" id="ARBA00001917"/>
    </source>
</evidence>